<protein>
    <recommendedName>
        <fullName evidence="3">Pectinesterase inhibitor domain-containing protein</fullName>
    </recommendedName>
</protein>
<dbReference type="CDD" id="cd15798">
    <property type="entry name" value="PMEI-like_3"/>
    <property type="match status" value="1"/>
</dbReference>
<reference evidence="4" key="1">
    <citation type="submission" date="2020-02" db="EMBL/GenBank/DDBJ databases">
        <authorList>
            <person name="Scholz U."/>
            <person name="Mascher M."/>
            <person name="Fiebig A."/>
        </authorList>
    </citation>
    <scope>NUCLEOTIDE SEQUENCE</scope>
</reference>
<feature type="chain" id="PRO_5029811515" description="Pectinesterase inhibitor domain-containing protein" evidence="2">
    <location>
        <begin position="26"/>
        <end position="185"/>
    </location>
</feature>
<dbReference type="NCBIfam" id="TIGR01614">
    <property type="entry name" value="PME_inhib"/>
    <property type="match status" value="1"/>
</dbReference>
<dbReference type="InterPro" id="IPR035513">
    <property type="entry name" value="Invertase/methylesterase_inhib"/>
</dbReference>
<proteinExistence type="predicted"/>
<keyword evidence="5" id="KW-1185">Reference proteome</keyword>
<evidence type="ECO:0000256" key="2">
    <source>
        <dbReference type="SAM" id="SignalP"/>
    </source>
</evidence>
<dbReference type="Pfam" id="PF04043">
    <property type="entry name" value="PMEI"/>
    <property type="match status" value="1"/>
</dbReference>
<dbReference type="PANTHER" id="PTHR31080">
    <property type="entry name" value="PECTINESTERASE INHIBITOR-LIKE"/>
    <property type="match status" value="1"/>
</dbReference>
<keyword evidence="1 2" id="KW-0732">Signal</keyword>
<sequence>MASSRQPTAVFLLVHLLLFLHVETAAPPPAAVVRTLCKATLYRGLCNRRMSKLPPSVTRSPTKLAGAAVGLALGSAESASAHLKSLSAAVGKKSGRLQDCVENMRDCADRLRESVRELAQLGRPGSPGFVFRVDNVQTWVSAALTDADTCLGELPPAPAAAEKVSHAMQMTSNALVFVNSLAAKN</sequence>
<feature type="domain" description="Pectinesterase inhibitor" evidence="3">
    <location>
        <begin position="28"/>
        <end position="177"/>
    </location>
</feature>
<evidence type="ECO:0000313" key="5">
    <source>
        <dbReference type="Proteomes" id="UP000663760"/>
    </source>
</evidence>
<accession>A0A7I8K7D0</accession>
<dbReference type="PANTHER" id="PTHR31080:SF87">
    <property type="entry name" value="PECTINESTERASE INHIBITOR 7"/>
    <property type="match status" value="1"/>
</dbReference>
<feature type="signal peptide" evidence="2">
    <location>
        <begin position="1"/>
        <end position="25"/>
    </location>
</feature>
<dbReference type="AlphaFoldDB" id="A0A7I8K7D0"/>
<organism evidence="4 5">
    <name type="scientific">Spirodela intermedia</name>
    <name type="common">Intermediate duckweed</name>
    <dbReference type="NCBI Taxonomy" id="51605"/>
    <lineage>
        <taxon>Eukaryota</taxon>
        <taxon>Viridiplantae</taxon>
        <taxon>Streptophyta</taxon>
        <taxon>Embryophyta</taxon>
        <taxon>Tracheophyta</taxon>
        <taxon>Spermatophyta</taxon>
        <taxon>Magnoliopsida</taxon>
        <taxon>Liliopsida</taxon>
        <taxon>Araceae</taxon>
        <taxon>Lemnoideae</taxon>
        <taxon>Spirodela</taxon>
    </lineage>
</organism>
<dbReference type="InterPro" id="IPR006501">
    <property type="entry name" value="Pectinesterase_inhib_dom"/>
</dbReference>
<gene>
    <name evidence="4" type="ORF">SI8410_03003685</name>
</gene>
<name>A0A7I8K7D0_SPIIN</name>
<dbReference type="Proteomes" id="UP000663760">
    <property type="component" value="Chromosome 3"/>
</dbReference>
<dbReference type="Gene3D" id="1.20.140.40">
    <property type="entry name" value="Invertase/pectin methylesterase inhibitor family protein"/>
    <property type="match status" value="1"/>
</dbReference>
<dbReference type="SMART" id="SM00856">
    <property type="entry name" value="PMEI"/>
    <property type="match status" value="1"/>
</dbReference>
<evidence type="ECO:0000259" key="3">
    <source>
        <dbReference type="SMART" id="SM00856"/>
    </source>
</evidence>
<evidence type="ECO:0000256" key="1">
    <source>
        <dbReference type="ARBA" id="ARBA00022729"/>
    </source>
</evidence>
<dbReference type="InterPro" id="IPR051955">
    <property type="entry name" value="PME_Inhibitor"/>
</dbReference>
<dbReference type="EMBL" id="LR746266">
    <property type="protein sequence ID" value="CAA7392843.1"/>
    <property type="molecule type" value="Genomic_DNA"/>
</dbReference>
<dbReference type="OrthoDB" id="1430376at2759"/>
<dbReference type="GO" id="GO:0004857">
    <property type="term" value="F:enzyme inhibitor activity"/>
    <property type="evidence" value="ECO:0007669"/>
    <property type="project" value="InterPro"/>
</dbReference>
<evidence type="ECO:0000313" key="4">
    <source>
        <dbReference type="EMBL" id="CAA7392843.1"/>
    </source>
</evidence>
<dbReference type="SUPFAM" id="SSF101148">
    <property type="entry name" value="Plant invertase/pectin methylesterase inhibitor"/>
    <property type="match status" value="1"/>
</dbReference>